<comment type="catalytic activity">
    <reaction evidence="2">
        <text>glycyl-tRNA(Ala) + H2O = tRNA(Ala) + glycine + H(+)</text>
        <dbReference type="Rhea" id="RHEA:53744"/>
        <dbReference type="Rhea" id="RHEA-COMP:9657"/>
        <dbReference type="Rhea" id="RHEA-COMP:13640"/>
        <dbReference type="ChEBI" id="CHEBI:15377"/>
        <dbReference type="ChEBI" id="CHEBI:15378"/>
        <dbReference type="ChEBI" id="CHEBI:57305"/>
        <dbReference type="ChEBI" id="CHEBI:78442"/>
        <dbReference type="ChEBI" id="CHEBI:78522"/>
    </reaction>
</comment>
<dbReference type="GO" id="GO:0051500">
    <property type="term" value="F:D-tyrosyl-tRNA(Tyr) deacylase activity"/>
    <property type="evidence" value="ECO:0007669"/>
    <property type="project" value="TreeGrafter"/>
</dbReference>
<dbReference type="GO" id="GO:0000049">
    <property type="term" value="F:tRNA binding"/>
    <property type="evidence" value="ECO:0007669"/>
    <property type="project" value="UniProtKB-UniRule"/>
</dbReference>
<dbReference type="Pfam" id="PF02580">
    <property type="entry name" value="Tyr_Deacylase"/>
    <property type="match status" value="1"/>
</dbReference>
<dbReference type="GO" id="GO:0005737">
    <property type="term" value="C:cytoplasm"/>
    <property type="evidence" value="ECO:0007669"/>
    <property type="project" value="UniProtKB-SubCell"/>
</dbReference>
<evidence type="ECO:0000256" key="2">
    <source>
        <dbReference type="HAMAP-Rule" id="MF_00518"/>
    </source>
</evidence>
<keyword evidence="4" id="KW-1185">Reference proteome</keyword>
<comment type="similarity">
    <text evidence="1 2">Belongs to the DTD family.</text>
</comment>
<keyword evidence="2 3" id="KW-0378">Hydrolase</keyword>
<dbReference type="PANTHER" id="PTHR10472">
    <property type="entry name" value="D-TYROSYL-TRNA TYR DEACYLASE"/>
    <property type="match status" value="1"/>
</dbReference>
<dbReference type="Gene3D" id="3.50.80.10">
    <property type="entry name" value="D-tyrosyl-tRNA(Tyr) deacylase"/>
    <property type="match status" value="1"/>
</dbReference>
<comment type="catalytic activity">
    <reaction evidence="2">
        <text>a D-aminoacyl-tRNA + H2O = a tRNA + a D-alpha-amino acid + H(+)</text>
        <dbReference type="Rhea" id="RHEA:13953"/>
        <dbReference type="Rhea" id="RHEA-COMP:10123"/>
        <dbReference type="Rhea" id="RHEA-COMP:10124"/>
        <dbReference type="ChEBI" id="CHEBI:15377"/>
        <dbReference type="ChEBI" id="CHEBI:15378"/>
        <dbReference type="ChEBI" id="CHEBI:59871"/>
        <dbReference type="ChEBI" id="CHEBI:78442"/>
        <dbReference type="ChEBI" id="CHEBI:79333"/>
        <dbReference type="EC" id="3.1.1.96"/>
    </reaction>
</comment>
<dbReference type="OrthoDB" id="9801395at2"/>
<dbReference type="EMBL" id="LRVM01000006">
    <property type="protein sequence ID" value="KXL52632.1"/>
    <property type="molecule type" value="Genomic_DNA"/>
</dbReference>
<dbReference type="Proteomes" id="UP000070539">
    <property type="component" value="Unassembled WGS sequence"/>
</dbReference>
<dbReference type="RefSeq" id="WP_066088395.1">
    <property type="nucleotide sequence ID" value="NZ_LRVM01000006.1"/>
</dbReference>
<accession>A0A136WDN7</accession>
<dbReference type="SUPFAM" id="SSF69500">
    <property type="entry name" value="DTD-like"/>
    <property type="match status" value="1"/>
</dbReference>
<dbReference type="EC" id="3.1.1.-" evidence="2"/>
<comment type="domain">
    <text evidence="2">A Gly-cisPro motif from one monomer fits into the active site of the other monomer to allow specific chiral rejection of L-amino acids.</text>
</comment>
<dbReference type="GO" id="GO:0106026">
    <property type="term" value="F:Gly-tRNA(Ala) deacylase activity"/>
    <property type="evidence" value="ECO:0007669"/>
    <property type="project" value="UniProtKB-UniRule"/>
</dbReference>
<comment type="caution">
    <text evidence="3">The sequence shown here is derived from an EMBL/GenBank/DDBJ whole genome shotgun (WGS) entry which is preliminary data.</text>
</comment>
<organism evidence="3 4">
    <name type="scientific">Anaerotignum neopropionicum</name>
    <dbReference type="NCBI Taxonomy" id="36847"/>
    <lineage>
        <taxon>Bacteria</taxon>
        <taxon>Bacillati</taxon>
        <taxon>Bacillota</taxon>
        <taxon>Clostridia</taxon>
        <taxon>Lachnospirales</taxon>
        <taxon>Anaerotignaceae</taxon>
        <taxon>Anaerotignum</taxon>
    </lineage>
</organism>
<proteinExistence type="inferred from homology"/>
<comment type="function">
    <text evidence="2">An aminoacyl-tRNA editing enzyme that deacylates mischarged D-aminoacyl-tRNAs. Also deacylates mischarged glycyl-tRNA(Ala), protecting cells against glycine mischarging by AlaRS. Acts via tRNA-based rather than protein-based catalysis; rejects L-amino acids rather than detecting D-amino acids in the active site. By recycling D-aminoacyl-tRNA to D-amino acids and free tRNA molecules, this enzyme counteracts the toxicity associated with the formation of D-aminoacyl-tRNA entities in vivo and helps enforce protein L-homochirality.</text>
</comment>
<evidence type="ECO:0000313" key="4">
    <source>
        <dbReference type="Proteomes" id="UP000070539"/>
    </source>
</evidence>
<dbReference type="GO" id="GO:0019478">
    <property type="term" value="P:D-amino acid catabolic process"/>
    <property type="evidence" value="ECO:0007669"/>
    <property type="project" value="UniProtKB-UniRule"/>
</dbReference>
<dbReference type="AlphaFoldDB" id="A0A136WDN7"/>
<keyword evidence="2" id="KW-0963">Cytoplasm</keyword>
<comment type="subunit">
    <text evidence="2">Homodimer.</text>
</comment>
<evidence type="ECO:0000313" key="3">
    <source>
        <dbReference type="EMBL" id="KXL52632.1"/>
    </source>
</evidence>
<dbReference type="InterPro" id="IPR023509">
    <property type="entry name" value="DTD-like_sf"/>
</dbReference>
<name>A0A136WDN7_9FIRM</name>
<keyword evidence="2" id="KW-0694">RNA-binding</keyword>
<comment type="subcellular location">
    <subcellularLocation>
        <location evidence="2">Cytoplasm</location>
    </subcellularLocation>
</comment>
<evidence type="ECO:0000256" key="1">
    <source>
        <dbReference type="ARBA" id="ARBA00009673"/>
    </source>
</evidence>
<reference evidence="3 4" key="1">
    <citation type="submission" date="2016-01" db="EMBL/GenBank/DDBJ databases">
        <title>Genome sequence of Clostridium neopropionicum X4, DSM-3847.</title>
        <authorList>
            <person name="Poehlein A."/>
            <person name="Beck M.H."/>
            <person name="Bengelsdorf F.R."/>
            <person name="Daniel R."/>
            <person name="Duerre P."/>
        </authorList>
    </citation>
    <scope>NUCLEOTIDE SEQUENCE [LARGE SCALE GENOMIC DNA]</scope>
    <source>
        <strain evidence="3 4">DSM-3847</strain>
    </source>
</reference>
<dbReference type="NCBIfam" id="TIGR00256">
    <property type="entry name" value="D-aminoacyl-tRNA deacylase"/>
    <property type="match status" value="1"/>
</dbReference>
<dbReference type="PANTHER" id="PTHR10472:SF5">
    <property type="entry name" value="D-AMINOACYL-TRNA DEACYLASE 1"/>
    <property type="match status" value="1"/>
</dbReference>
<dbReference type="InterPro" id="IPR003732">
    <property type="entry name" value="Daa-tRNA_deacyls_DTD"/>
</dbReference>
<sequence length="150" mass="16426">MRAVLQRVTEASVTVDGQVIGEIGKGVMVLFGMLGTDDEKTMEYMLDKVVNLRIFEDENGKMNLSLLDIQGELLIVPNFTLYGDARKGRRPGYSGGAAPEVAAGLFERLCEKAKKMPIKKVAMGQFQADMKVALVNDGPVTLLLDSEKLF</sequence>
<feature type="short sequence motif" description="Gly-cisPro motif, important for rejection of L-amino acids" evidence="2">
    <location>
        <begin position="138"/>
        <end position="139"/>
    </location>
</feature>
<keyword evidence="2" id="KW-0820">tRNA-binding</keyword>
<dbReference type="GO" id="GO:0043908">
    <property type="term" value="F:Ser(Gly)-tRNA(Ala) hydrolase activity"/>
    <property type="evidence" value="ECO:0007669"/>
    <property type="project" value="UniProtKB-UniRule"/>
</dbReference>
<dbReference type="EC" id="3.1.1.96" evidence="2"/>
<dbReference type="STRING" id="36847.CLNEO_20410"/>
<gene>
    <name evidence="2 3" type="primary">dtd</name>
    <name evidence="3" type="ORF">CLNEO_20410</name>
</gene>
<dbReference type="HAMAP" id="MF_00518">
    <property type="entry name" value="Deacylase_Dtd"/>
    <property type="match status" value="1"/>
</dbReference>
<dbReference type="PATRIC" id="fig|36847.3.peg.2399"/>
<dbReference type="FunFam" id="3.50.80.10:FF:000001">
    <property type="entry name" value="D-aminoacyl-tRNA deacylase"/>
    <property type="match status" value="1"/>
</dbReference>
<protein>
    <recommendedName>
        <fullName evidence="2">D-aminoacyl-tRNA deacylase</fullName>
        <shortName evidence="2">DTD</shortName>
        <ecNumber evidence="2">3.1.1.96</ecNumber>
    </recommendedName>
    <alternativeName>
        <fullName evidence="2">Gly-tRNA(Ala) deacylase</fullName>
        <ecNumber evidence="2">3.1.1.-</ecNumber>
    </alternativeName>
</protein>